<keyword evidence="4" id="KW-0227">DNA damage</keyword>
<dbReference type="RefSeq" id="WP_204402739.1">
    <property type="nucleotide sequence ID" value="NZ_JAFBEE010000013.1"/>
</dbReference>
<dbReference type="Pfam" id="PF00270">
    <property type="entry name" value="DEAD"/>
    <property type="match status" value="1"/>
</dbReference>
<dbReference type="Pfam" id="PF13307">
    <property type="entry name" value="Helicase_C_2"/>
    <property type="match status" value="1"/>
</dbReference>
<dbReference type="SMART" id="SM00488">
    <property type="entry name" value="DEXDc2"/>
    <property type="match status" value="1"/>
</dbReference>
<keyword evidence="3" id="KW-0547">Nucleotide-binding</keyword>
<dbReference type="InterPro" id="IPR010614">
    <property type="entry name" value="RAD3-like_helicase_DEAD"/>
</dbReference>
<evidence type="ECO:0000256" key="1">
    <source>
        <dbReference type="ARBA" id="ARBA00022485"/>
    </source>
</evidence>
<dbReference type="InterPro" id="IPR006555">
    <property type="entry name" value="ATP-dep_Helicase_C"/>
</dbReference>
<evidence type="ECO:0000256" key="10">
    <source>
        <dbReference type="ARBA" id="ARBA00023125"/>
    </source>
</evidence>
<dbReference type="PANTHER" id="PTHR11472:SF34">
    <property type="entry name" value="REGULATOR OF TELOMERE ELONGATION HELICASE 1"/>
    <property type="match status" value="1"/>
</dbReference>
<keyword evidence="11" id="KW-0234">DNA repair</keyword>
<dbReference type="EC" id="3.6.4.12" evidence="15"/>
<dbReference type="SMART" id="SM00491">
    <property type="entry name" value="HELICc2"/>
    <property type="match status" value="1"/>
</dbReference>
<dbReference type="Gene3D" id="3.40.50.300">
    <property type="entry name" value="P-loop containing nucleotide triphosphate hydrolases"/>
    <property type="match status" value="2"/>
</dbReference>
<name>A0ABS2NRB3_9FIRM</name>
<dbReference type="InterPro" id="IPR042493">
    <property type="entry name" value="XPD_DNA_FeS"/>
</dbReference>
<evidence type="ECO:0000256" key="2">
    <source>
        <dbReference type="ARBA" id="ARBA00022723"/>
    </source>
</evidence>
<protein>
    <submittedName>
        <fullName evidence="15">DNA excision repair protein ERCC-2</fullName>
        <ecNumber evidence="15">3.6.4.12</ecNumber>
    </submittedName>
</protein>
<dbReference type="Gene3D" id="1.10.30.20">
    <property type="entry name" value="Bacterial XPD DNA helicase, FeS cluster domain"/>
    <property type="match status" value="1"/>
</dbReference>
<dbReference type="InterPro" id="IPR027417">
    <property type="entry name" value="P-loop_NTPase"/>
</dbReference>
<keyword evidence="1" id="KW-0004">4Fe-4S</keyword>
<accession>A0ABS2NRB3</accession>
<proteinExistence type="inferred from homology"/>
<gene>
    <name evidence="15" type="ORF">JOC73_002048</name>
</gene>
<dbReference type="SUPFAM" id="SSF52540">
    <property type="entry name" value="P-loop containing nucleoside triphosphate hydrolases"/>
    <property type="match status" value="2"/>
</dbReference>
<evidence type="ECO:0000256" key="13">
    <source>
        <dbReference type="ARBA" id="ARBA00038058"/>
    </source>
</evidence>
<dbReference type="InterPro" id="IPR014013">
    <property type="entry name" value="Helic_SF1/SF2_ATP-bd_DinG/Rad3"/>
</dbReference>
<organism evidence="15 16">
    <name type="scientific">Alkaliphilus hydrothermalis</name>
    <dbReference type="NCBI Taxonomy" id="1482730"/>
    <lineage>
        <taxon>Bacteria</taxon>
        <taxon>Bacillati</taxon>
        <taxon>Bacillota</taxon>
        <taxon>Clostridia</taxon>
        <taxon>Peptostreptococcales</taxon>
        <taxon>Natronincolaceae</taxon>
        <taxon>Alkaliphilus</taxon>
    </lineage>
</organism>
<dbReference type="Pfam" id="PF06733">
    <property type="entry name" value="DEAD_2"/>
    <property type="match status" value="1"/>
</dbReference>
<evidence type="ECO:0000256" key="8">
    <source>
        <dbReference type="ARBA" id="ARBA00023004"/>
    </source>
</evidence>
<keyword evidence="7" id="KW-0067">ATP-binding</keyword>
<keyword evidence="8" id="KW-0408">Iron</keyword>
<evidence type="ECO:0000256" key="12">
    <source>
        <dbReference type="ARBA" id="ARBA00023235"/>
    </source>
</evidence>
<sequence length="780" mass="90912">MSKLNEIKISVRNLVEFVLRSGDIDTSFRSSTRAVEGTRAHQKVQKAQGDDYEAEVSLKHQFQYKDFRFVIEGRVDGIIDSPLAGACIDEIKSTTKPLEEIHEDYNHLHWAQAKCYGYIYCWQNNLECIDIQLTYFHLKTEESKIIRKSFNFGELESYFFDIIDKYIIWASFTAKWRLIRDASIEKLEFPFQKYRRGQRKLAIEVYRSIKDQKRLFVKAPTGIGKTISTLFPTIKALGEGHTSKIFYLTAKTITRQVAEEAFVKMRKNGLRCKTVTLTAKDKICFKEQSICEPEYCQYAQGHFNRVNEGILDILEQEDHLSREAIEAYAEKHTLCPFEFSLDLALWADTLICDYNYIFDPRVYLKRFFDTNNNDYSFLIDEAHNLVDRAREMFSATLYKSHFLDLKKIFKDQEPEIAKALNKLNAYMLKMKKLCGDGDVYTQKELTEDILYLLNRLMTESEEFLATNKNSEGHKPLLELFFECLAFTRIAEFYDERYVIYVEQENKDVKLKIFCLDPSYLLREAIKRGKSAVFFSATLSPIEYFKEILGGEQDDQTMLLPSPFPTENLCLMIASNVSTKYKDRGASYGTIVKYIETVASNKRGNYLVFFPSYKYMNDVYEDFVVQYPQFKTLIQNNIMSEEEREDFLEEFKESPHETLIGFAVMGGIFSEGIDLKGSRLSGAIIVGVGLPQICLERNIVRDYFNRINQQGFNYSYIYPGMNKVLQAAGRVIRTEEDKGVVLLIDERFNTISYKKIFPHEWRNALLTKSKIDINKKLKAFF</sequence>
<evidence type="ECO:0000313" key="15">
    <source>
        <dbReference type="EMBL" id="MBM7615478.1"/>
    </source>
</evidence>
<dbReference type="EMBL" id="JAFBEE010000013">
    <property type="protein sequence ID" value="MBM7615478.1"/>
    <property type="molecule type" value="Genomic_DNA"/>
</dbReference>
<keyword evidence="2" id="KW-0479">Metal-binding</keyword>
<dbReference type="GO" id="GO:0016787">
    <property type="term" value="F:hydrolase activity"/>
    <property type="evidence" value="ECO:0007669"/>
    <property type="project" value="UniProtKB-KW"/>
</dbReference>
<dbReference type="Proteomes" id="UP001314796">
    <property type="component" value="Unassembled WGS sequence"/>
</dbReference>
<comment type="caution">
    <text evidence="15">The sequence shown here is derived from an EMBL/GenBank/DDBJ whole genome shotgun (WGS) entry which is preliminary data.</text>
</comment>
<dbReference type="InterPro" id="IPR011604">
    <property type="entry name" value="PDDEXK-like_dom_sf"/>
</dbReference>
<keyword evidence="6" id="KW-0347">Helicase</keyword>
<dbReference type="PROSITE" id="PS51193">
    <property type="entry name" value="HELICASE_ATP_BIND_2"/>
    <property type="match status" value="1"/>
</dbReference>
<comment type="similarity">
    <text evidence="13">Belongs to the helicase family. DinG subfamily.</text>
</comment>
<feature type="domain" description="Helicase ATP-binding" evidence="14">
    <location>
        <begin position="184"/>
        <end position="440"/>
    </location>
</feature>
<evidence type="ECO:0000256" key="3">
    <source>
        <dbReference type="ARBA" id="ARBA00022741"/>
    </source>
</evidence>
<evidence type="ECO:0000256" key="6">
    <source>
        <dbReference type="ARBA" id="ARBA00022806"/>
    </source>
</evidence>
<dbReference type="Gene3D" id="3.90.320.10">
    <property type="match status" value="1"/>
</dbReference>
<keyword evidence="12" id="KW-0413">Isomerase</keyword>
<dbReference type="PANTHER" id="PTHR11472">
    <property type="entry name" value="DNA REPAIR DEAD HELICASE RAD3/XP-D SUBFAMILY MEMBER"/>
    <property type="match status" value="1"/>
</dbReference>
<dbReference type="InterPro" id="IPR011545">
    <property type="entry name" value="DEAD/DEAH_box_helicase_dom"/>
</dbReference>
<evidence type="ECO:0000256" key="4">
    <source>
        <dbReference type="ARBA" id="ARBA00022763"/>
    </source>
</evidence>
<evidence type="ECO:0000313" key="16">
    <source>
        <dbReference type="Proteomes" id="UP001314796"/>
    </source>
</evidence>
<dbReference type="Gene3D" id="1.10.275.40">
    <property type="match status" value="1"/>
</dbReference>
<dbReference type="InterPro" id="IPR045028">
    <property type="entry name" value="DinG/Rad3-like"/>
</dbReference>
<keyword evidence="9" id="KW-0411">Iron-sulfur</keyword>
<evidence type="ECO:0000256" key="7">
    <source>
        <dbReference type="ARBA" id="ARBA00022840"/>
    </source>
</evidence>
<evidence type="ECO:0000259" key="14">
    <source>
        <dbReference type="PROSITE" id="PS51193"/>
    </source>
</evidence>
<evidence type="ECO:0000256" key="9">
    <source>
        <dbReference type="ARBA" id="ARBA00023014"/>
    </source>
</evidence>
<dbReference type="GO" id="GO:0003678">
    <property type="term" value="F:DNA helicase activity"/>
    <property type="evidence" value="ECO:0007669"/>
    <property type="project" value="UniProtKB-EC"/>
</dbReference>
<reference evidence="15 16" key="1">
    <citation type="submission" date="2021-01" db="EMBL/GenBank/DDBJ databases">
        <title>Genomic Encyclopedia of Type Strains, Phase IV (KMG-IV): sequencing the most valuable type-strain genomes for metagenomic binning, comparative biology and taxonomic classification.</title>
        <authorList>
            <person name="Goeker M."/>
        </authorList>
    </citation>
    <scope>NUCLEOTIDE SEQUENCE [LARGE SCALE GENOMIC DNA]</scope>
    <source>
        <strain evidence="15 16">DSM 25890</strain>
    </source>
</reference>
<evidence type="ECO:0000256" key="5">
    <source>
        <dbReference type="ARBA" id="ARBA00022801"/>
    </source>
</evidence>
<keyword evidence="10" id="KW-0238">DNA-binding</keyword>
<dbReference type="InterPro" id="IPR006554">
    <property type="entry name" value="Helicase-like_DEXD_c2"/>
</dbReference>
<keyword evidence="16" id="KW-1185">Reference proteome</keyword>
<evidence type="ECO:0000256" key="11">
    <source>
        <dbReference type="ARBA" id="ARBA00023204"/>
    </source>
</evidence>
<keyword evidence="5 15" id="KW-0378">Hydrolase</keyword>